<evidence type="ECO:0000256" key="1">
    <source>
        <dbReference type="ARBA" id="ARBA00004370"/>
    </source>
</evidence>
<dbReference type="PRINTS" id="PR00237">
    <property type="entry name" value="GPCRRHODOPSN"/>
</dbReference>
<keyword evidence="7" id="KW-1185">Reference proteome</keyword>
<evidence type="ECO:0000313" key="7">
    <source>
        <dbReference type="Proteomes" id="UP000694845"/>
    </source>
</evidence>
<gene>
    <name evidence="8" type="primary">LOC110982884</name>
</gene>
<dbReference type="SUPFAM" id="SSF81321">
    <property type="entry name" value="Family A G protein-coupled receptor-like"/>
    <property type="match status" value="1"/>
</dbReference>
<organism evidence="7 8">
    <name type="scientific">Acanthaster planci</name>
    <name type="common">Crown-of-thorns starfish</name>
    <dbReference type="NCBI Taxonomy" id="133434"/>
    <lineage>
        <taxon>Eukaryota</taxon>
        <taxon>Metazoa</taxon>
        <taxon>Echinodermata</taxon>
        <taxon>Eleutherozoa</taxon>
        <taxon>Asterozoa</taxon>
        <taxon>Asteroidea</taxon>
        <taxon>Valvatacea</taxon>
        <taxon>Valvatida</taxon>
        <taxon>Acanthasteridae</taxon>
        <taxon>Acanthaster</taxon>
    </lineage>
</organism>
<evidence type="ECO:0000259" key="6">
    <source>
        <dbReference type="PROSITE" id="PS50262"/>
    </source>
</evidence>
<dbReference type="AlphaFoldDB" id="A0A8B7YVI6"/>
<comment type="subcellular location">
    <subcellularLocation>
        <location evidence="1">Membrane</location>
    </subcellularLocation>
</comment>
<dbReference type="CDD" id="cd00637">
    <property type="entry name" value="7tm_classA_rhodopsin-like"/>
    <property type="match status" value="1"/>
</dbReference>
<feature type="transmembrane region" description="Helical" evidence="5">
    <location>
        <begin position="67"/>
        <end position="89"/>
    </location>
</feature>
<dbReference type="Pfam" id="PF00001">
    <property type="entry name" value="7tm_1"/>
    <property type="match status" value="1"/>
</dbReference>
<dbReference type="PANTHER" id="PTHR45698:SF1">
    <property type="entry name" value="TRACE AMINE-ASSOCIATED RECEPTOR 13C-LIKE"/>
    <property type="match status" value="1"/>
</dbReference>
<reference evidence="8" key="1">
    <citation type="submission" date="2025-08" db="UniProtKB">
        <authorList>
            <consortium name="RefSeq"/>
        </authorList>
    </citation>
    <scope>IDENTIFICATION</scope>
</reference>
<dbReference type="RefSeq" id="XP_022097329.1">
    <property type="nucleotide sequence ID" value="XM_022241637.1"/>
</dbReference>
<dbReference type="KEGG" id="aplc:110982884"/>
<feature type="transmembrane region" description="Helical" evidence="5">
    <location>
        <begin position="28"/>
        <end position="47"/>
    </location>
</feature>
<dbReference type="PROSITE" id="PS50262">
    <property type="entry name" value="G_PROTEIN_RECEP_F1_2"/>
    <property type="match status" value="1"/>
</dbReference>
<dbReference type="GeneID" id="110982884"/>
<dbReference type="GO" id="GO:0004930">
    <property type="term" value="F:G protein-coupled receptor activity"/>
    <property type="evidence" value="ECO:0007669"/>
    <property type="project" value="InterPro"/>
</dbReference>
<sequence length="231" mass="26175">MLTMERYFAIVHPLKYQAAFAKQPRLKVGVVIAACWIFTIIAKSYNITLFEVEDGACVSSAESRSKVLGVLTAMVHYVVPVTVMLFAYIRISVELKRRAARLQPALPPVDPTAGVSTADTARPINVLAASLLRARRNVFKMLLIVFVTFLICWTPNQVLFLMFNLGLPLRFDEWYILLSVAMVSANCCVNPLIYAFKYQQFRRGLREMFCHRRVGLHPDSSNPTNFIQAVR</sequence>
<dbReference type="InterPro" id="IPR000276">
    <property type="entry name" value="GPCR_Rhodpsn"/>
</dbReference>
<name>A0A8B7YVI6_ACAPL</name>
<dbReference type="InterPro" id="IPR017452">
    <property type="entry name" value="GPCR_Rhodpsn_7TM"/>
</dbReference>
<evidence type="ECO:0000313" key="8">
    <source>
        <dbReference type="RefSeq" id="XP_022097329.1"/>
    </source>
</evidence>
<protein>
    <submittedName>
        <fullName evidence="8">Trissin receptor-like</fullName>
    </submittedName>
</protein>
<proteinExistence type="predicted"/>
<keyword evidence="3 5" id="KW-1133">Transmembrane helix</keyword>
<dbReference type="GO" id="GO:0016020">
    <property type="term" value="C:membrane"/>
    <property type="evidence" value="ECO:0007669"/>
    <property type="project" value="UniProtKB-SubCell"/>
</dbReference>
<evidence type="ECO:0000256" key="4">
    <source>
        <dbReference type="ARBA" id="ARBA00023136"/>
    </source>
</evidence>
<keyword evidence="2 5" id="KW-0812">Transmembrane</keyword>
<accession>A0A8B7YVI6</accession>
<feature type="domain" description="G-protein coupled receptors family 1 profile" evidence="6">
    <location>
        <begin position="1"/>
        <end position="194"/>
    </location>
</feature>
<evidence type="ECO:0000256" key="2">
    <source>
        <dbReference type="ARBA" id="ARBA00022692"/>
    </source>
</evidence>
<evidence type="ECO:0000256" key="3">
    <source>
        <dbReference type="ARBA" id="ARBA00022989"/>
    </source>
</evidence>
<dbReference type="Gene3D" id="1.20.1070.10">
    <property type="entry name" value="Rhodopsin 7-helix transmembrane proteins"/>
    <property type="match status" value="1"/>
</dbReference>
<evidence type="ECO:0000256" key="5">
    <source>
        <dbReference type="SAM" id="Phobius"/>
    </source>
</evidence>
<dbReference type="PANTHER" id="PTHR45698">
    <property type="entry name" value="TRACE AMINE-ASSOCIATED RECEPTOR 19N-RELATED"/>
    <property type="match status" value="1"/>
</dbReference>
<feature type="transmembrane region" description="Helical" evidence="5">
    <location>
        <begin position="174"/>
        <end position="196"/>
    </location>
</feature>
<dbReference type="Proteomes" id="UP000694845">
    <property type="component" value="Unplaced"/>
</dbReference>
<feature type="transmembrane region" description="Helical" evidence="5">
    <location>
        <begin position="141"/>
        <end position="162"/>
    </location>
</feature>
<dbReference type="OrthoDB" id="2132067at2759"/>
<keyword evidence="4 5" id="KW-0472">Membrane</keyword>